<evidence type="ECO:0000256" key="9">
    <source>
        <dbReference type="SAM" id="Coils"/>
    </source>
</evidence>
<feature type="coiled-coil region" evidence="9">
    <location>
        <begin position="616"/>
        <end position="665"/>
    </location>
</feature>
<evidence type="ECO:0000256" key="5">
    <source>
        <dbReference type="ARBA" id="ARBA00022737"/>
    </source>
</evidence>
<dbReference type="GO" id="GO:0016567">
    <property type="term" value="P:protein ubiquitination"/>
    <property type="evidence" value="ECO:0007669"/>
    <property type="project" value="InterPro"/>
</dbReference>
<dbReference type="OMA" id="FIAERHE"/>
<proteinExistence type="predicted"/>
<sequence length="742" mass="85234">MTKSDLPPSPTATFSSAFSSASSMTGRSIEYHDKDAILHQLRTLEAELRDTTDIGFDFTLTNSHEGEWWKKDAPPQELTLLTAEEPIELEAVVIAFYEVIESYTIARKEKEKEVALSKNAPEVSLHDAPEVVPTDAPEVVPDQAGLEVVEQADKALQPLVEASRLRRPSLLSIRDSRRNSVATSVCSKSSSERKKSVSYNRVKQRSVDHGILTASGMMYSPFFTMPNNPGGPPVVMDAPVSPVKEAIMKKWNGFKEARTAKDECCVCLDDHLKKKLHTLPCTHMMCEDDLRQTIKTALANAERFPPACCRELILKETIKRVLNKKDYACYKQRAKEYFLPECQRLYCPNPACSIWIPPNKMKVTGPDEIKCHECNRKICRHCKQNSHPQTKICPKDVAVEKVLNMAAKNGWKRCPHCNTVVDKLSNTCRHVVCKCGKAFCYHCGRKWGECGCAKDYVDNAHPRLPEQINVVDEEREERERARAIADVEALQARDRAARLARTAAYLERIREEGELRLSIIAERRKSMEGKLEMLLRMQREAMYNRHLKERQGLEQQWNAKTHSMALDLRMRIDNLDKQEVERERKLIEVQEKIRVDLGKTHENAQDDFWFELRNYLKGQSDAMERKEKLVNKLREEHAVEAKGLVKRQEEEKVELQRTISEEFANLLNTFQSMKNNAFSEELARRRDSSVTWSAEKVWMQNVAEERSVKLLTPIDDEETAAKLLITERRREIELRAFDPLVV</sequence>
<keyword evidence="8" id="KW-0862">Zinc</keyword>
<evidence type="ECO:0000256" key="7">
    <source>
        <dbReference type="ARBA" id="ARBA00022786"/>
    </source>
</evidence>
<evidence type="ECO:0000256" key="1">
    <source>
        <dbReference type="ARBA" id="ARBA00001798"/>
    </source>
</evidence>
<dbReference type="GO" id="GO:0008270">
    <property type="term" value="F:zinc ion binding"/>
    <property type="evidence" value="ECO:0007669"/>
    <property type="project" value="UniProtKB-KW"/>
</dbReference>
<keyword evidence="7" id="KW-0833">Ubl conjugation pathway</keyword>
<dbReference type="AlphaFoldDB" id="U4LLI1"/>
<protein>
    <recommendedName>
        <fullName evidence="2">RBR-type E3 ubiquitin transferase</fullName>
        <ecNumber evidence="2">2.3.2.31</ecNumber>
    </recommendedName>
</protein>
<evidence type="ECO:0000256" key="4">
    <source>
        <dbReference type="ARBA" id="ARBA00022723"/>
    </source>
</evidence>
<evidence type="ECO:0000256" key="2">
    <source>
        <dbReference type="ARBA" id="ARBA00012251"/>
    </source>
</evidence>
<dbReference type="GO" id="GO:0061630">
    <property type="term" value="F:ubiquitin protein ligase activity"/>
    <property type="evidence" value="ECO:0007669"/>
    <property type="project" value="UniProtKB-EC"/>
</dbReference>
<keyword evidence="4" id="KW-0479">Metal-binding</keyword>
<dbReference type="CDD" id="cd22584">
    <property type="entry name" value="Rcat_RBR_unk"/>
    <property type="match status" value="1"/>
</dbReference>
<evidence type="ECO:0000313" key="12">
    <source>
        <dbReference type="Proteomes" id="UP000018144"/>
    </source>
</evidence>
<keyword evidence="5" id="KW-0677">Repeat</keyword>
<dbReference type="PANTHER" id="PTHR11685">
    <property type="entry name" value="RBR FAMILY RING FINGER AND IBR DOMAIN-CONTAINING"/>
    <property type="match status" value="1"/>
</dbReference>
<evidence type="ECO:0000259" key="10">
    <source>
        <dbReference type="PROSITE" id="PS51873"/>
    </source>
</evidence>
<feature type="domain" description="RING-type" evidence="10">
    <location>
        <begin position="260"/>
        <end position="464"/>
    </location>
</feature>
<accession>U4LLI1</accession>
<evidence type="ECO:0000256" key="3">
    <source>
        <dbReference type="ARBA" id="ARBA00022679"/>
    </source>
</evidence>
<gene>
    <name evidence="11" type="ORF">PCON_13081</name>
</gene>
<dbReference type="InterPro" id="IPR031127">
    <property type="entry name" value="E3_UB_ligase_RBR"/>
</dbReference>
<evidence type="ECO:0000256" key="8">
    <source>
        <dbReference type="ARBA" id="ARBA00022833"/>
    </source>
</evidence>
<evidence type="ECO:0000313" key="11">
    <source>
        <dbReference type="EMBL" id="CCX32432.1"/>
    </source>
</evidence>
<keyword evidence="12" id="KW-1185">Reference proteome</keyword>
<name>U4LLI1_PYROM</name>
<organism evidence="11 12">
    <name type="scientific">Pyronema omphalodes (strain CBS 100304)</name>
    <name type="common">Pyronema confluens</name>
    <dbReference type="NCBI Taxonomy" id="1076935"/>
    <lineage>
        <taxon>Eukaryota</taxon>
        <taxon>Fungi</taxon>
        <taxon>Dikarya</taxon>
        <taxon>Ascomycota</taxon>
        <taxon>Pezizomycotina</taxon>
        <taxon>Pezizomycetes</taxon>
        <taxon>Pezizales</taxon>
        <taxon>Pyronemataceae</taxon>
        <taxon>Pyronema</taxon>
    </lineage>
</organism>
<dbReference type="InterPro" id="IPR044066">
    <property type="entry name" value="TRIAD_supradom"/>
</dbReference>
<dbReference type="EC" id="2.3.2.31" evidence="2"/>
<dbReference type="SMART" id="SM00647">
    <property type="entry name" value="IBR"/>
    <property type="match status" value="2"/>
</dbReference>
<dbReference type="PROSITE" id="PS51873">
    <property type="entry name" value="TRIAD"/>
    <property type="match status" value="1"/>
</dbReference>
<evidence type="ECO:0000256" key="6">
    <source>
        <dbReference type="ARBA" id="ARBA00022771"/>
    </source>
</evidence>
<keyword evidence="3" id="KW-0808">Transferase</keyword>
<keyword evidence="6" id="KW-0863">Zinc-finger</keyword>
<reference evidence="11 12" key="1">
    <citation type="journal article" date="2013" name="PLoS Genet.">
        <title>The genome and development-dependent transcriptomes of Pyronema confluens: a window into fungal evolution.</title>
        <authorList>
            <person name="Traeger S."/>
            <person name="Altegoer F."/>
            <person name="Freitag M."/>
            <person name="Gabaldon T."/>
            <person name="Kempken F."/>
            <person name="Kumar A."/>
            <person name="Marcet-Houben M."/>
            <person name="Poggeler S."/>
            <person name="Stajich J.E."/>
            <person name="Nowrousian M."/>
        </authorList>
    </citation>
    <scope>NUCLEOTIDE SEQUENCE [LARGE SCALE GENOMIC DNA]</scope>
    <source>
        <strain evidence="12">CBS 100304</strain>
        <tissue evidence="11">Vegetative mycelium</tissue>
    </source>
</reference>
<dbReference type="Proteomes" id="UP000018144">
    <property type="component" value="Unassembled WGS sequence"/>
</dbReference>
<dbReference type="EMBL" id="HF935844">
    <property type="protein sequence ID" value="CCX32432.1"/>
    <property type="molecule type" value="Genomic_DNA"/>
</dbReference>
<dbReference type="Gene3D" id="1.20.120.1750">
    <property type="match status" value="1"/>
</dbReference>
<dbReference type="OrthoDB" id="9977870at2759"/>
<dbReference type="eggNOG" id="KOG1812">
    <property type="taxonomic scope" value="Eukaryota"/>
</dbReference>
<dbReference type="InterPro" id="IPR002867">
    <property type="entry name" value="IBR_dom"/>
</dbReference>
<keyword evidence="9" id="KW-0175">Coiled coil</keyword>
<comment type="catalytic activity">
    <reaction evidence="1">
        <text>[E2 ubiquitin-conjugating enzyme]-S-ubiquitinyl-L-cysteine + [acceptor protein]-L-lysine = [E2 ubiquitin-conjugating enzyme]-L-cysteine + [acceptor protein]-N(6)-ubiquitinyl-L-lysine.</text>
        <dbReference type="EC" id="2.3.2.31"/>
    </reaction>
</comment>
<dbReference type="STRING" id="1076935.U4LLI1"/>
<dbReference type="SUPFAM" id="SSF57850">
    <property type="entry name" value="RING/U-box"/>
    <property type="match status" value="1"/>
</dbReference>
<dbReference type="Pfam" id="PF01485">
    <property type="entry name" value="IBR"/>
    <property type="match status" value="1"/>
</dbReference>